<dbReference type="EMBL" id="BAAABX010000058">
    <property type="protein sequence ID" value="GAA0427572.1"/>
    <property type="molecule type" value="Genomic_DNA"/>
</dbReference>
<dbReference type="RefSeq" id="WP_344030339.1">
    <property type="nucleotide sequence ID" value="NZ_BAAABX010000058.1"/>
</dbReference>
<evidence type="ECO:0000259" key="1">
    <source>
        <dbReference type="Pfam" id="PF04149"/>
    </source>
</evidence>
<evidence type="ECO:0000313" key="3">
    <source>
        <dbReference type="Proteomes" id="UP001500879"/>
    </source>
</evidence>
<gene>
    <name evidence="2" type="ORF">GCM10010357_56550</name>
</gene>
<accession>A0ABN0Z0N3</accession>
<dbReference type="InterPro" id="IPR007278">
    <property type="entry name" value="DUF397"/>
</dbReference>
<name>A0ABN0Z0N3_9ACTN</name>
<dbReference type="Proteomes" id="UP001500879">
    <property type="component" value="Unassembled WGS sequence"/>
</dbReference>
<keyword evidence="3" id="KW-1185">Reference proteome</keyword>
<evidence type="ECO:0000313" key="2">
    <source>
        <dbReference type="EMBL" id="GAA0427572.1"/>
    </source>
</evidence>
<organism evidence="2 3">
    <name type="scientific">Streptomyces luteireticuli</name>
    <dbReference type="NCBI Taxonomy" id="173858"/>
    <lineage>
        <taxon>Bacteria</taxon>
        <taxon>Bacillati</taxon>
        <taxon>Actinomycetota</taxon>
        <taxon>Actinomycetes</taxon>
        <taxon>Kitasatosporales</taxon>
        <taxon>Streptomycetaceae</taxon>
        <taxon>Streptomyces</taxon>
    </lineage>
</organism>
<sequence>MSQWRKSSYSNDTGGACVETLHTADGRIAIRDSKSRARGACLVPPSAWTAFTTALAGYEGVQPLRNR</sequence>
<comment type="caution">
    <text evidence="2">The sequence shown here is derived from an EMBL/GenBank/DDBJ whole genome shotgun (WGS) entry which is preliminary data.</text>
</comment>
<dbReference type="Pfam" id="PF04149">
    <property type="entry name" value="DUF397"/>
    <property type="match status" value="1"/>
</dbReference>
<proteinExistence type="predicted"/>
<feature type="domain" description="DUF397" evidence="1">
    <location>
        <begin position="3"/>
        <end position="55"/>
    </location>
</feature>
<protein>
    <recommendedName>
        <fullName evidence="1">DUF397 domain-containing protein</fullName>
    </recommendedName>
</protein>
<reference evidence="2 3" key="1">
    <citation type="journal article" date="2019" name="Int. J. Syst. Evol. Microbiol.">
        <title>The Global Catalogue of Microorganisms (GCM) 10K type strain sequencing project: providing services to taxonomists for standard genome sequencing and annotation.</title>
        <authorList>
            <consortium name="The Broad Institute Genomics Platform"/>
            <consortium name="The Broad Institute Genome Sequencing Center for Infectious Disease"/>
            <person name="Wu L."/>
            <person name="Ma J."/>
        </authorList>
    </citation>
    <scope>NUCLEOTIDE SEQUENCE [LARGE SCALE GENOMIC DNA]</scope>
    <source>
        <strain evidence="2 3">JCM 4788</strain>
    </source>
</reference>